<name>A0A916TXD1_9SPHN</name>
<organism evidence="2 3">
    <name type="scientific">Novosphingobium endophyticum</name>
    <dbReference type="NCBI Taxonomy" id="1955250"/>
    <lineage>
        <taxon>Bacteria</taxon>
        <taxon>Pseudomonadati</taxon>
        <taxon>Pseudomonadota</taxon>
        <taxon>Alphaproteobacteria</taxon>
        <taxon>Sphingomonadales</taxon>
        <taxon>Sphingomonadaceae</taxon>
        <taxon>Novosphingobium</taxon>
    </lineage>
</organism>
<dbReference type="NCBIfam" id="NF005559">
    <property type="entry name" value="PRK07231.1"/>
    <property type="match status" value="1"/>
</dbReference>
<dbReference type="InterPro" id="IPR036291">
    <property type="entry name" value="NAD(P)-bd_dom_sf"/>
</dbReference>
<dbReference type="Pfam" id="PF13561">
    <property type="entry name" value="adh_short_C2"/>
    <property type="match status" value="1"/>
</dbReference>
<proteinExistence type="inferred from homology"/>
<dbReference type="Proteomes" id="UP000608154">
    <property type="component" value="Unassembled WGS sequence"/>
</dbReference>
<reference evidence="2" key="2">
    <citation type="submission" date="2020-09" db="EMBL/GenBank/DDBJ databases">
        <authorList>
            <person name="Sun Q."/>
            <person name="Zhou Y."/>
        </authorList>
    </citation>
    <scope>NUCLEOTIDE SEQUENCE</scope>
    <source>
        <strain evidence="2">CGMCC 1.15095</strain>
    </source>
</reference>
<dbReference type="CDD" id="cd05233">
    <property type="entry name" value="SDR_c"/>
    <property type="match status" value="1"/>
</dbReference>
<gene>
    <name evidence="2" type="ORF">GCM10011494_32780</name>
</gene>
<dbReference type="PROSITE" id="PS00061">
    <property type="entry name" value="ADH_SHORT"/>
    <property type="match status" value="1"/>
</dbReference>
<dbReference type="PANTHER" id="PTHR42760">
    <property type="entry name" value="SHORT-CHAIN DEHYDROGENASES/REDUCTASES FAMILY MEMBER"/>
    <property type="match status" value="1"/>
</dbReference>
<evidence type="ECO:0000256" key="1">
    <source>
        <dbReference type="ARBA" id="ARBA00006484"/>
    </source>
</evidence>
<dbReference type="GO" id="GO:0016616">
    <property type="term" value="F:oxidoreductase activity, acting on the CH-OH group of donors, NAD or NADP as acceptor"/>
    <property type="evidence" value="ECO:0007669"/>
    <property type="project" value="TreeGrafter"/>
</dbReference>
<dbReference type="PRINTS" id="PR00080">
    <property type="entry name" value="SDRFAMILY"/>
</dbReference>
<evidence type="ECO:0000313" key="3">
    <source>
        <dbReference type="Proteomes" id="UP000608154"/>
    </source>
</evidence>
<dbReference type="FunFam" id="3.40.50.720:FF:000084">
    <property type="entry name" value="Short-chain dehydrogenase reductase"/>
    <property type="match status" value="1"/>
</dbReference>
<dbReference type="PRINTS" id="PR00081">
    <property type="entry name" value="GDHRDH"/>
</dbReference>
<dbReference type="AlphaFoldDB" id="A0A916TXD1"/>
<comment type="similarity">
    <text evidence="1">Belongs to the short-chain dehydrogenases/reductases (SDR) family.</text>
</comment>
<evidence type="ECO:0000313" key="2">
    <source>
        <dbReference type="EMBL" id="GGC11444.1"/>
    </source>
</evidence>
<accession>A0A916TXD1</accession>
<dbReference type="PANTHER" id="PTHR42760:SF40">
    <property type="entry name" value="3-OXOACYL-[ACYL-CARRIER-PROTEIN] REDUCTASE, CHLOROPLASTIC"/>
    <property type="match status" value="1"/>
</dbReference>
<dbReference type="InterPro" id="IPR002347">
    <property type="entry name" value="SDR_fam"/>
</dbReference>
<protein>
    <submittedName>
        <fullName evidence="2">Beta-ketoacyl-ACP reductase</fullName>
    </submittedName>
</protein>
<dbReference type="GO" id="GO:0030497">
    <property type="term" value="P:fatty acid elongation"/>
    <property type="evidence" value="ECO:0007669"/>
    <property type="project" value="TreeGrafter"/>
</dbReference>
<sequence length="259" mass="27548">MSGRFTGKVAIITGASTGLGPVMARMMAEEGAKLVLAARRLELVEEVAAAIGENAVAVRADVTDEADVAAMVETAMGCWGQVDVMMNNAAVPGVDKYIWEQTVDNFLDTYKVDCMAAMLCSREVLNRSMLERRTGAIVNFSSSAGWDGMVRKSHYSAAKGALRILTKTIAREVGEYGIRCNCVVPGAIGTDLMLNYMKRIAEEQGKTVAEVEAGIVAPLPLRTFSTPEDVAGLALFLASDEARTITGQSVNVDAGLVMS</sequence>
<dbReference type="RefSeq" id="WP_188772647.1">
    <property type="nucleotide sequence ID" value="NZ_BMHK01000030.1"/>
</dbReference>
<dbReference type="SUPFAM" id="SSF51735">
    <property type="entry name" value="NAD(P)-binding Rossmann-fold domains"/>
    <property type="match status" value="1"/>
</dbReference>
<comment type="caution">
    <text evidence="2">The sequence shown here is derived from an EMBL/GenBank/DDBJ whole genome shotgun (WGS) entry which is preliminary data.</text>
</comment>
<dbReference type="InterPro" id="IPR020904">
    <property type="entry name" value="Sc_DH/Rdtase_CS"/>
</dbReference>
<dbReference type="Gene3D" id="3.40.50.720">
    <property type="entry name" value="NAD(P)-binding Rossmann-like Domain"/>
    <property type="match status" value="1"/>
</dbReference>
<reference evidence="2" key="1">
    <citation type="journal article" date="2014" name="Int. J. Syst. Evol. Microbiol.">
        <title>Complete genome sequence of Corynebacterium casei LMG S-19264T (=DSM 44701T), isolated from a smear-ripened cheese.</title>
        <authorList>
            <consortium name="US DOE Joint Genome Institute (JGI-PGF)"/>
            <person name="Walter F."/>
            <person name="Albersmeier A."/>
            <person name="Kalinowski J."/>
            <person name="Ruckert C."/>
        </authorList>
    </citation>
    <scope>NUCLEOTIDE SEQUENCE</scope>
    <source>
        <strain evidence="2">CGMCC 1.15095</strain>
    </source>
</reference>
<dbReference type="EMBL" id="BMHK01000030">
    <property type="protein sequence ID" value="GGC11444.1"/>
    <property type="molecule type" value="Genomic_DNA"/>
</dbReference>
<keyword evidence="3" id="KW-1185">Reference proteome</keyword>